<feature type="region of interest" description="Disordered" evidence="1">
    <location>
        <begin position="1"/>
        <end position="39"/>
    </location>
</feature>
<accession>A0ABS1Y1W1</accession>
<reference evidence="3 4" key="1">
    <citation type="submission" date="2021-01" db="EMBL/GenBank/DDBJ databases">
        <title>Draft genome sequence of Micromonospora sp. strain STR1_7.</title>
        <authorList>
            <person name="Karlyshev A."/>
            <person name="Jawad R."/>
        </authorList>
    </citation>
    <scope>NUCLEOTIDE SEQUENCE [LARGE SCALE GENOMIC DNA]</scope>
    <source>
        <strain evidence="3 4">STR1-7</strain>
    </source>
</reference>
<dbReference type="Proteomes" id="UP000601027">
    <property type="component" value="Unassembled WGS sequence"/>
</dbReference>
<proteinExistence type="predicted"/>
<organism evidence="3 4">
    <name type="scientific">Micromonospora parastrephiae</name>
    <dbReference type="NCBI Taxonomy" id="2806101"/>
    <lineage>
        <taxon>Bacteria</taxon>
        <taxon>Bacillati</taxon>
        <taxon>Actinomycetota</taxon>
        <taxon>Actinomycetes</taxon>
        <taxon>Micromonosporales</taxon>
        <taxon>Micromonosporaceae</taxon>
        <taxon>Micromonospora</taxon>
    </lineage>
</organism>
<dbReference type="EMBL" id="JAEVHM010000280">
    <property type="protein sequence ID" value="MBM0235508.1"/>
    <property type="molecule type" value="Genomic_DNA"/>
</dbReference>
<evidence type="ECO:0000313" key="3">
    <source>
        <dbReference type="EMBL" id="MBM0235508.1"/>
    </source>
</evidence>
<evidence type="ECO:0000256" key="2">
    <source>
        <dbReference type="SAM" id="Phobius"/>
    </source>
</evidence>
<keyword evidence="2" id="KW-1133">Transmembrane helix</keyword>
<keyword evidence="2" id="KW-0812">Transmembrane</keyword>
<comment type="caution">
    <text evidence="3">The sequence shown here is derived from an EMBL/GenBank/DDBJ whole genome shotgun (WGS) entry which is preliminary data.</text>
</comment>
<name>A0ABS1Y1W1_9ACTN</name>
<feature type="transmembrane region" description="Helical" evidence="2">
    <location>
        <begin position="45"/>
        <end position="67"/>
    </location>
</feature>
<sequence length="75" mass="7374">MAGQTGLGEPRGPWFISPELDPDGRGWWDAPGAGRDPGGRRPRGLLAVLAVVALSTVSGAVAGGVVAGRDGGAGP</sequence>
<protein>
    <submittedName>
        <fullName evidence="3">Peptidase S1</fullName>
    </submittedName>
</protein>
<keyword evidence="4" id="KW-1185">Reference proteome</keyword>
<gene>
    <name evidence="3" type="ORF">JNW91_29285</name>
</gene>
<keyword evidence="2" id="KW-0472">Membrane</keyword>
<evidence type="ECO:0000256" key="1">
    <source>
        <dbReference type="SAM" id="MobiDB-lite"/>
    </source>
</evidence>
<feature type="non-terminal residue" evidence="3">
    <location>
        <position position="75"/>
    </location>
</feature>
<evidence type="ECO:0000313" key="4">
    <source>
        <dbReference type="Proteomes" id="UP000601027"/>
    </source>
</evidence>